<keyword evidence="2" id="KW-1185">Reference proteome</keyword>
<reference evidence="1 2" key="1">
    <citation type="journal article" date="2015" name="Stand. Genomic Sci.">
        <title>Complete genome sequence and description of Salinispira pacifica gen. nov., sp. nov., a novel spirochaete isolated form a hypersaline microbial mat.</title>
        <authorList>
            <person name="Ben Hania W."/>
            <person name="Joseph M."/>
            <person name="Schumann P."/>
            <person name="Bunk B."/>
            <person name="Fiebig A."/>
            <person name="Sproer C."/>
            <person name="Klenk H.P."/>
            <person name="Fardeau M.L."/>
            <person name="Spring S."/>
        </authorList>
    </citation>
    <scope>NUCLEOTIDE SEQUENCE [LARGE SCALE GENOMIC DNA]</scope>
    <source>
        <strain evidence="1 2">L21-RPul-D2</strain>
    </source>
</reference>
<protein>
    <recommendedName>
        <fullName evidence="3">Toxin-antitoxin system HicB family antitoxin</fullName>
    </recommendedName>
</protein>
<sequence length="90" mass="10457">MKNKASVLTLRIPEELKHSIKNMADQQGVSINQLALYALTKEIQEMKTHSLLKTYWAQRDEKEISENFTKLLEKVKEKNNAETVPDWDAI</sequence>
<dbReference type="SUPFAM" id="SSF47598">
    <property type="entry name" value="Ribbon-helix-helix"/>
    <property type="match status" value="1"/>
</dbReference>
<evidence type="ECO:0000313" key="1">
    <source>
        <dbReference type="EMBL" id="AHC16468.1"/>
    </source>
</evidence>
<dbReference type="STRING" id="1307761.L21SP2_3126"/>
<organism evidence="1 2">
    <name type="scientific">Salinispira pacifica</name>
    <dbReference type="NCBI Taxonomy" id="1307761"/>
    <lineage>
        <taxon>Bacteria</taxon>
        <taxon>Pseudomonadati</taxon>
        <taxon>Spirochaetota</taxon>
        <taxon>Spirochaetia</taxon>
        <taxon>Spirochaetales</taxon>
        <taxon>Spirochaetaceae</taxon>
        <taxon>Salinispira</taxon>
    </lineage>
</organism>
<name>V5WL58_9SPIO</name>
<dbReference type="EMBL" id="CP006939">
    <property type="protein sequence ID" value="AHC16468.1"/>
    <property type="molecule type" value="Genomic_DNA"/>
</dbReference>
<dbReference type="InterPro" id="IPR008651">
    <property type="entry name" value="Uncharacterised_HicB"/>
</dbReference>
<dbReference type="InterPro" id="IPR010985">
    <property type="entry name" value="Ribbon_hlx_hlx"/>
</dbReference>
<dbReference type="RefSeq" id="WP_024269364.1">
    <property type="nucleotide sequence ID" value="NC_023035.1"/>
</dbReference>
<dbReference type="AlphaFoldDB" id="V5WL58"/>
<dbReference type="Gene3D" id="1.10.1220.10">
    <property type="entry name" value="Met repressor-like"/>
    <property type="match status" value="1"/>
</dbReference>
<proteinExistence type="predicted"/>
<evidence type="ECO:0008006" key="3">
    <source>
        <dbReference type="Google" id="ProtNLM"/>
    </source>
</evidence>
<dbReference type="Proteomes" id="UP000018680">
    <property type="component" value="Chromosome"/>
</dbReference>
<dbReference type="OrthoDB" id="331287at2"/>
<accession>V5WL58</accession>
<dbReference type="GO" id="GO:0006355">
    <property type="term" value="P:regulation of DNA-templated transcription"/>
    <property type="evidence" value="ECO:0007669"/>
    <property type="project" value="InterPro"/>
</dbReference>
<dbReference type="KEGG" id="slr:L21SP2_3126"/>
<dbReference type="Pfam" id="PF05534">
    <property type="entry name" value="HicB"/>
    <property type="match status" value="1"/>
</dbReference>
<dbReference type="PATRIC" id="fig|1307761.3.peg.3115"/>
<dbReference type="InterPro" id="IPR013321">
    <property type="entry name" value="Arc_rbn_hlx_hlx"/>
</dbReference>
<evidence type="ECO:0000313" key="2">
    <source>
        <dbReference type="Proteomes" id="UP000018680"/>
    </source>
</evidence>
<dbReference type="HOGENOM" id="CLU_2477004_0_0_12"/>
<gene>
    <name evidence="1" type="ORF">L21SP2_3126</name>
</gene>